<reference evidence="2 3" key="1">
    <citation type="submission" date="2018-03" db="EMBL/GenBank/DDBJ databases">
        <title>The ancient ancestry and fast evolution of plastids.</title>
        <authorList>
            <person name="Moore K.R."/>
            <person name="Magnabosco C."/>
            <person name="Momper L."/>
            <person name="Gold D.A."/>
            <person name="Bosak T."/>
            <person name="Fournier G.P."/>
        </authorList>
    </citation>
    <scope>NUCLEOTIDE SEQUENCE [LARGE SCALE GENOMIC DNA]</scope>
    <source>
        <strain evidence="2 3">CCALA 037</strain>
    </source>
</reference>
<keyword evidence="3" id="KW-1185">Reference proteome</keyword>
<dbReference type="RefSeq" id="WP_106311598.1">
    <property type="nucleotide sequence ID" value="NZ_PVWO01000517.1"/>
</dbReference>
<keyword evidence="1" id="KW-0472">Membrane</keyword>
<evidence type="ECO:0000256" key="1">
    <source>
        <dbReference type="SAM" id="Phobius"/>
    </source>
</evidence>
<dbReference type="AlphaFoldDB" id="A0A2T1FI88"/>
<evidence type="ECO:0000313" key="2">
    <source>
        <dbReference type="EMBL" id="PSB44703.1"/>
    </source>
</evidence>
<dbReference type="EMBL" id="PVWO01000517">
    <property type="protein sequence ID" value="PSB44703.1"/>
    <property type="molecule type" value="Genomic_DNA"/>
</dbReference>
<feature type="transmembrane region" description="Helical" evidence="1">
    <location>
        <begin position="86"/>
        <end position="107"/>
    </location>
</feature>
<feature type="transmembrane region" description="Helical" evidence="1">
    <location>
        <begin position="56"/>
        <end position="80"/>
    </location>
</feature>
<keyword evidence="1" id="KW-0812">Transmembrane</keyword>
<accession>A0A2T1FI88</accession>
<evidence type="ECO:0000313" key="3">
    <source>
        <dbReference type="Proteomes" id="UP000238937"/>
    </source>
</evidence>
<comment type="caution">
    <text evidence="2">The sequence shown here is derived from an EMBL/GenBank/DDBJ whole genome shotgun (WGS) entry which is preliminary data.</text>
</comment>
<gene>
    <name evidence="2" type="ORF">C7B77_25535</name>
</gene>
<protein>
    <submittedName>
        <fullName evidence="2">Uncharacterized protein</fullName>
    </submittedName>
</protein>
<sequence length="119" mass="13347">MTSPQPQDWQRRIRDLKIEIDRATTSGSESLNQIDVDAPSFGIDALQRSYQQFLEWFNGIPASGKLLAIAGGGLLSLTLIKTVFQLITSLITLSVFGIILYVVYRFWILPKSSDSRIDN</sequence>
<proteinExistence type="predicted"/>
<keyword evidence="1" id="KW-1133">Transmembrane helix</keyword>
<dbReference type="Proteomes" id="UP000238937">
    <property type="component" value="Unassembled WGS sequence"/>
</dbReference>
<name>A0A2T1FI88_9CYAN</name>
<organism evidence="2 3">
    <name type="scientific">Chamaesiphon polymorphus CCALA 037</name>
    <dbReference type="NCBI Taxonomy" id="2107692"/>
    <lineage>
        <taxon>Bacteria</taxon>
        <taxon>Bacillati</taxon>
        <taxon>Cyanobacteriota</taxon>
        <taxon>Cyanophyceae</taxon>
        <taxon>Gomontiellales</taxon>
        <taxon>Chamaesiphonaceae</taxon>
        <taxon>Chamaesiphon</taxon>
    </lineage>
</organism>
<dbReference type="OrthoDB" id="428433at2"/>